<gene>
    <name evidence="1" type="ORF">Pfra01_001470800</name>
</gene>
<reference evidence="1" key="1">
    <citation type="submission" date="2023-04" db="EMBL/GenBank/DDBJ databases">
        <title>Phytophthora fragariaefolia NBRC 109709.</title>
        <authorList>
            <person name="Ichikawa N."/>
            <person name="Sato H."/>
            <person name="Tonouchi N."/>
        </authorList>
    </citation>
    <scope>NUCLEOTIDE SEQUENCE</scope>
    <source>
        <strain evidence="1">NBRC 109709</strain>
    </source>
</reference>
<organism evidence="1 2">
    <name type="scientific">Phytophthora fragariaefolia</name>
    <dbReference type="NCBI Taxonomy" id="1490495"/>
    <lineage>
        <taxon>Eukaryota</taxon>
        <taxon>Sar</taxon>
        <taxon>Stramenopiles</taxon>
        <taxon>Oomycota</taxon>
        <taxon>Peronosporomycetes</taxon>
        <taxon>Peronosporales</taxon>
        <taxon>Peronosporaceae</taxon>
        <taxon>Phytophthora</taxon>
    </lineage>
</organism>
<sequence>MSTRFWRCGIKFCGTGWEIRHFPSSSLVRRTNEMTLANLTQLWQGEEAFAPPREQRIVRVISWAARRVQVNPTKRSEIRTVVSTLICSNYARMEVLNQPLAGWPVDLRTQWCPVSSASPSGPVGTSYMLSDLPPAWTHLEESC</sequence>
<dbReference type="Proteomes" id="UP001165121">
    <property type="component" value="Unassembled WGS sequence"/>
</dbReference>
<evidence type="ECO:0000313" key="2">
    <source>
        <dbReference type="Proteomes" id="UP001165121"/>
    </source>
</evidence>
<name>A0A9W6XQS4_9STRA</name>
<comment type="caution">
    <text evidence="1">The sequence shown here is derived from an EMBL/GenBank/DDBJ whole genome shotgun (WGS) entry which is preliminary data.</text>
</comment>
<dbReference type="AlphaFoldDB" id="A0A9W6XQS4"/>
<keyword evidence="2" id="KW-1185">Reference proteome</keyword>
<dbReference type="EMBL" id="BSXT01001540">
    <property type="protein sequence ID" value="GMF43465.1"/>
    <property type="molecule type" value="Genomic_DNA"/>
</dbReference>
<accession>A0A9W6XQS4</accession>
<protein>
    <submittedName>
        <fullName evidence="1">Unnamed protein product</fullName>
    </submittedName>
</protein>
<proteinExistence type="predicted"/>
<evidence type="ECO:0000313" key="1">
    <source>
        <dbReference type="EMBL" id="GMF43465.1"/>
    </source>
</evidence>